<evidence type="ECO:0000259" key="1">
    <source>
        <dbReference type="Pfam" id="PF13679"/>
    </source>
</evidence>
<dbReference type="SUPFAM" id="SSF53335">
    <property type="entry name" value="S-adenosyl-L-methionine-dependent methyltransferases"/>
    <property type="match status" value="1"/>
</dbReference>
<comment type="caution">
    <text evidence="2">The sequence shown here is derived from an EMBL/GenBank/DDBJ whole genome shotgun (WGS) entry which is preliminary data.</text>
</comment>
<reference evidence="2" key="1">
    <citation type="submission" date="2022-07" db="EMBL/GenBank/DDBJ databases">
        <title>Phylogenomic reconstructions and comparative analyses of Kickxellomycotina fungi.</title>
        <authorList>
            <person name="Reynolds N.K."/>
            <person name="Stajich J.E."/>
            <person name="Barry K."/>
            <person name="Grigoriev I.V."/>
            <person name="Crous P."/>
            <person name="Smith M.E."/>
        </authorList>
    </citation>
    <scope>NUCLEOTIDE SEQUENCE</scope>
    <source>
        <strain evidence="2">NRRL 1566</strain>
    </source>
</reference>
<evidence type="ECO:0000313" key="2">
    <source>
        <dbReference type="EMBL" id="KAJ2844766.1"/>
    </source>
</evidence>
<keyword evidence="3" id="KW-1185">Reference proteome</keyword>
<organism evidence="2 3">
    <name type="scientific">Coemansia brasiliensis</name>
    <dbReference type="NCBI Taxonomy" id="2650707"/>
    <lineage>
        <taxon>Eukaryota</taxon>
        <taxon>Fungi</taxon>
        <taxon>Fungi incertae sedis</taxon>
        <taxon>Zoopagomycota</taxon>
        <taxon>Kickxellomycotina</taxon>
        <taxon>Kickxellomycetes</taxon>
        <taxon>Kickxellales</taxon>
        <taxon>Kickxellaceae</taxon>
        <taxon>Coemansia</taxon>
    </lineage>
</organism>
<feature type="domain" description="Methyltransferase" evidence="1">
    <location>
        <begin position="89"/>
        <end position="249"/>
    </location>
</feature>
<dbReference type="InterPro" id="IPR025714">
    <property type="entry name" value="Methyltranfer_dom"/>
</dbReference>
<proteinExistence type="predicted"/>
<dbReference type="OrthoDB" id="10258156at2759"/>
<dbReference type="Pfam" id="PF13679">
    <property type="entry name" value="Methyltransf_32"/>
    <property type="match status" value="1"/>
</dbReference>
<dbReference type="InterPro" id="IPR052220">
    <property type="entry name" value="METTL25"/>
</dbReference>
<protein>
    <recommendedName>
        <fullName evidence="1">Methyltransferase domain-containing protein</fullName>
    </recommendedName>
</protein>
<dbReference type="AlphaFoldDB" id="A0A9W8I2C8"/>
<evidence type="ECO:0000313" key="3">
    <source>
        <dbReference type="Proteomes" id="UP001139887"/>
    </source>
</evidence>
<gene>
    <name evidence="2" type="ORF">IWW36_005054</name>
</gene>
<dbReference type="PANTHER" id="PTHR12496">
    <property type="entry name" value="CGI-41 METHYLTRANSFERASE"/>
    <property type="match status" value="1"/>
</dbReference>
<dbReference type="EMBL" id="JANBUW010000986">
    <property type="protein sequence ID" value="KAJ2844766.1"/>
    <property type="molecule type" value="Genomic_DNA"/>
</dbReference>
<dbReference type="PANTHER" id="PTHR12496:SF0">
    <property type="entry name" value="METHYLTRANSFERASE DOMAIN-CONTAINING PROTEIN"/>
    <property type="match status" value="1"/>
</dbReference>
<dbReference type="InterPro" id="IPR029063">
    <property type="entry name" value="SAM-dependent_MTases_sf"/>
</dbReference>
<accession>A0A9W8I2C8</accession>
<dbReference type="Proteomes" id="UP001139887">
    <property type="component" value="Unassembled WGS sequence"/>
</dbReference>
<sequence length="445" mass="48468">MHIVDFFVTKFWQTLPAEWQEYFEQIEMSSLLSMASTGQVDAGAPESLRSYVKDMFRLRLNYQGSRMAAADGDSQQGELWYFLDGMNPKKQVEVKLLSQLVSTVAKESQCSLVVDVGAGQGYLSRVLAYSSYNLPVLAIDSSPKQQRGAETMQQRTIKRLRGSRATQDGFGWKAERAQQLQHTVMHVGLDSTNQLAAKAHNAMPVANTRWMLCGLHACGDLSSAILKAFVESDAAAVAVVPCCYNHISEAPRESAAVGFPLSSGMHGIQLGQNALKTACQATSRWDSCAEATLAAFRRNYFRALLHHLMVAHNQVAPNAMAPAVGKVTNTELQAISVSVDASSDEIAFTTYALAALTKLNHAWRPTAEQCVECYREHGSTGLQQIAAAWTLKSLAGPLVECMLVVDRAMYLAEHCSASGRVSAFALFDPVTSPRNVVLVAQRGNA</sequence>
<name>A0A9W8I2C8_9FUNG</name>